<dbReference type="Proteomes" id="UP000247810">
    <property type="component" value="Unassembled WGS sequence"/>
</dbReference>
<dbReference type="InterPro" id="IPR055170">
    <property type="entry name" value="GFO_IDH_MocA-like_dom"/>
</dbReference>
<evidence type="ECO:0000256" key="5">
    <source>
        <dbReference type="ARBA" id="ARBA00049233"/>
    </source>
</evidence>
<evidence type="ECO:0000256" key="1">
    <source>
        <dbReference type="ARBA" id="ARBA00010928"/>
    </source>
</evidence>
<comment type="catalytic activity">
    <reaction evidence="5">
        <text>D-xylose + NADP(+) = D-xylono-1,5-lactone + NADPH + H(+)</text>
        <dbReference type="Rhea" id="RHEA:22000"/>
        <dbReference type="ChEBI" id="CHEBI:15378"/>
        <dbReference type="ChEBI" id="CHEBI:15867"/>
        <dbReference type="ChEBI" id="CHEBI:53455"/>
        <dbReference type="ChEBI" id="CHEBI:57783"/>
        <dbReference type="ChEBI" id="CHEBI:58349"/>
        <dbReference type="EC" id="1.1.1.179"/>
    </reaction>
</comment>
<sequence>MTPSDSGCSEHPTSRRPFAVINPAKSHPEAIVAAVAARDPERARQYAKRHGIPIVHDSYQSLLEDPSIDAVYIALPNAYHYEWTLRCLKAGKHVLLEKPSCSNAEEARKLFTHPLVTGSNAPVLLEAFHNQFHPAWQTFLSQVHQSPYGGTVKHASSSFHLPQGYLALDDIRFQYKMAGGCLMDLGTYPLSCVRQILGKGEKLHPVSAQYQPLPPAVSASEPQIDTAISAAYETDNGKTAEIDGNLLTEGRWSFLPASWAKALPGFQWPVTRAILEDVLVDSQDDGAQHFVRRTVTLWNQVMPVLYHRIDVCDTHILRRSGENVKTWEEVKYIKAYNWPADDEKSKTYQDWWTNYRCQLEEFINRIKGRNESGVWIDGAESIAQMEAIDRTYNKLGLKARPTSAFEI</sequence>
<gene>
    <name evidence="8" type="ORF">BO71DRAFT_37383</name>
</gene>
<evidence type="ECO:0000313" key="8">
    <source>
        <dbReference type="EMBL" id="PYH91920.1"/>
    </source>
</evidence>
<proteinExistence type="inferred from homology"/>
<keyword evidence="9" id="KW-1185">Reference proteome</keyword>
<dbReference type="EMBL" id="KZ825931">
    <property type="protein sequence ID" value="PYH91920.1"/>
    <property type="molecule type" value="Genomic_DNA"/>
</dbReference>
<dbReference type="Gene3D" id="3.30.360.10">
    <property type="entry name" value="Dihydrodipicolinate Reductase, domain 2"/>
    <property type="match status" value="1"/>
</dbReference>
<evidence type="ECO:0000259" key="6">
    <source>
        <dbReference type="Pfam" id="PF01408"/>
    </source>
</evidence>
<name>A0A319D3P2_9EURO</name>
<evidence type="ECO:0000256" key="3">
    <source>
        <dbReference type="ARBA" id="ARBA00038984"/>
    </source>
</evidence>
<keyword evidence="2" id="KW-0560">Oxidoreductase</keyword>
<dbReference type="STRING" id="1448320.A0A319D3P2"/>
<dbReference type="InterPro" id="IPR000683">
    <property type="entry name" value="Gfo/Idh/MocA-like_OxRdtase_N"/>
</dbReference>
<feature type="domain" description="Gfo/Idh/MocA-like oxidoreductase N-terminal" evidence="6">
    <location>
        <begin position="23"/>
        <end position="112"/>
    </location>
</feature>
<reference evidence="8 9" key="1">
    <citation type="submission" date="2018-02" db="EMBL/GenBank/DDBJ databases">
        <title>The genomes of Aspergillus section Nigri reveals drivers in fungal speciation.</title>
        <authorList>
            <consortium name="DOE Joint Genome Institute"/>
            <person name="Vesth T.C."/>
            <person name="Nybo J."/>
            <person name="Theobald S."/>
            <person name="Brandl J."/>
            <person name="Frisvad J.C."/>
            <person name="Nielsen K.F."/>
            <person name="Lyhne E.K."/>
            <person name="Kogle M.E."/>
            <person name="Kuo A."/>
            <person name="Riley R."/>
            <person name="Clum A."/>
            <person name="Nolan M."/>
            <person name="Lipzen A."/>
            <person name="Salamov A."/>
            <person name="Henrissat B."/>
            <person name="Wiebenga A."/>
            <person name="De vries R.P."/>
            <person name="Grigoriev I.V."/>
            <person name="Mortensen U.H."/>
            <person name="Andersen M.R."/>
            <person name="Baker S.E."/>
        </authorList>
    </citation>
    <scope>NUCLEOTIDE SEQUENCE [LARGE SCALE GENOMIC DNA]</scope>
    <source>
        <strain evidence="8 9">CBS 707.79</strain>
    </source>
</reference>
<dbReference type="OrthoDB" id="6417021at2759"/>
<dbReference type="GO" id="GO:0047837">
    <property type="term" value="F:D-xylose 1-dehydrogenase (NADP+) activity"/>
    <property type="evidence" value="ECO:0007669"/>
    <property type="project" value="UniProtKB-EC"/>
</dbReference>
<dbReference type="PANTHER" id="PTHR22604:SF105">
    <property type="entry name" value="TRANS-1,2-DIHYDROBENZENE-1,2-DIOL DEHYDROGENASE"/>
    <property type="match status" value="1"/>
</dbReference>
<dbReference type="SUPFAM" id="SSF55347">
    <property type="entry name" value="Glyceraldehyde-3-phosphate dehydrogenase-like, C-terminal domain"/>
    <property type="match status" value="1"/>
</dbReference>
<evidence type="ECO:0000256" key="4">
    <source>
        <dbReference type="ARBA" id="ARBA00042988"/>
    </source>
</evidence>
<dbReference type="AlphaFoldDB" id="A0A319D3P2"/>
<feature type="domain" description="GFO/IDH/MocA-like oxidoreductase" evidence="7">
    <location>
        <begin position="150"/>
        <end position="251"/>
    </location>
</feature>
<comment type="similarity">
    <text evidence="1">Belongs to the Gfo/Idh/MocA family.</text>
</comment>
<organism evidence="8 9">
    <name type="scientific">Aspergillus ellipticus CBS 707.79</name>
    <dbReference type="NCBI Taxonomy" id="1448320"/>
    <lineage>
        <taxon>Eukaryota</taxon>
        <taxon>Fungi</taxon>
        <taxon>Dikarya</taxon>
        <taxon>Ascomycota</taxon>
        <taxon>Pezizomycotina</taxon>
        <taxon>Eurotiomycetes</taxon>
        <taxon>Eurotiomycetidae</taxon>
        <taxon>Eurotiales</taxon>
        <taxon>Aspergillaceae</taxon>
        <taxon>Aspergillus</taxon>
        <taxon>Aspergillus subgen. Circumdati</taxon>
    </lineage>
</organism>
<dbReference type="InterPro" id="IPR036291">
    <property type="entry name" value="NAD(P)-bd_dom_sf"/>
</dbReference>
<dbReference type="EC" id="1.1.1.179" evidence="3"/>
<dbReference type="InterPro" id="IPR050984">
    <property type="entry name" value="Gfo/Idh/MocA_domain"/>
</dbReference>
<dbReference type="VEuPathDB" id="FungiDB:BO71DRAFT_37383"/>
<dbReference type="Pfam" id="PF01408">
    <property type="entry name" value="GFO_IDH_MocA"/>
    <property type="match status" value="1"/>
</dbReference>
<evidence type="ECO:0000259" key="7">
    <source>
        <dbReference type="Pfam" id="PF22725"/>
    </source>
</evidence>
<accession>A0A319D3P2</accession>
<dbReference type="PANTHER" id="PTHR22604">
    <property type="entry name" value="OXIDOREDUCTASES"/>
    <property type="match status" value="1"/>
</dbReference>
<dbReference type="Pfam" id="PF22725">
    <property type="entry name" value="GFO_IDH_MocA_C3"/>
    <property type="match status" value="1"/>
</dbReference>
<evidence type="ECO:0000313" key="9">
    <source>
        <dbReference type="Proteomes" id="UP000247810"/>
    </source>
</evidence>
<dbReference type="SUPFAM" id="SSF51735">
    <property type="entry name" value="NAD(P)-binding Rossmann-fold domains"/>
    <property type="match status" value="1"/>
</dbReference>
<protein>
    <recommendedName>
        <fullName evidence="3">D-xylose 1-dehydrogenase (NADP(+), D-xylono-1,5-lactone-forming)</fullName>
        <ecNumber evidence="3">1.1.1.179</ecNumber>
    </recommendedName>
    <alternativeName>
        <fullName evidence="4">D-xylose-NADP dehydrogenase</fullName>
    </alternativeName>
</protein>
<dbReference type="GO" id="GO:0000166">
    <property type="term" value="F:nucleotide binding"/>
    <property type="evidence" value="ECO:0007669"/>
    <property type="project" value="InterPro"/>
</dbReference>
<evidence type="ECO:0000256" key="2">
    <source>
        <dbReference type="ARBA" id="ARBA00023002"/>
    </source>
</evidence>
<dbReference type="Gene3D" id="3.40.50.720">
    <property type="entry name" value="NAD(P)-binding Rossmann-like Domain"/>
    <property type="match status" value="1"/>
</dbReference>